<dbReference type="Pfam" id="PF00564">
    <property type="entry name" value="PB1"/>
    <property type="match status" value="1"/>
</dbReference>
<feature type="domain" description="CBS" evidence="5">
    <location>
        <begin position="406"/>
        <end position="465"/>
    </location>
</feature>
<feature type="domain" description="PB1" evidence="6">
    <location>
        <begin position="621"/>
        <end position="715"/>
    </location>
</feature>
<dbReference type="InterPro" id="IPR046342">
    <property type="entry name" value="CBS_dom_sf"/>
</dbReference>
<dbReference type="PROSITE" id="PS51371">
    <property type="entry name" value="CBS"/>
    <property type="match status" value="4"/>
</dbReference>
<dbReference type="Pfam" id="PF00571">
    <property type="entry name" value="CBS"/>
    <property type="match status" value="4"/>
</dbReference>
<evidence type="ECO:0000259" key="6">
    <source>
        <dbReference type="PROSITE" id="PS51745"/>
    </source>
</evidence>
<dbReference type="AlphaFoldDB" id="A0A6G0S3K7"/>
<dbReference type="SMART" id="SM00116">
    <property type="entry name" value="CBS"/>
    <property type="match status" value="5"/>
</dbReference>
<dbReference type="InterPro" id="IPR053793">
    <property type="entry name" value="PB1-like"/>
</dbReference>
<feature type="compositionally biased region" description="Basic and acidic residues" evidence="3">
    <location>
        <begin position="215"/>
        <end position="230"/>
    </location>
</feature>
<dbReference type="Gene3D" id="3.10.20.90">
    <property type="entry name" value="Phosphatidylinositol 3-kinase Catalytic Subunit, Chain A, domain 1"/>
    <property type="match status" value="1"/>
</dbReference>
<reference evidence="7 8" key="1">
    <citation type="submission" date="2018-09" db="EMBL/GenBank/DDBJ databases">
        <title>Genomic investigation of the strawberry pathogen Phytophthora fragariae indicates pathogenicity is determined by transcriptional variation in three key races.</title>
        <authorList>
            <person name="Adams T.M."/>
            <person name="Armitage A.D."/>
            <person name="Sobczyk M.K."/>
            <person name="Bates H.J."/>
            <person name="Dunwell J.M."/>
            <person name="Nellist C.F."/>
            <person name="Harrison R.J."/>
        </authorList>
    </citation>
    <scope>NUCLEOTIDE SEQUENCE [LARGE SCALE GENOMIC DNA]</scope>
    <source>
        <strain evidence="7 8">NOV-77</strain>
    </source>
</reference>
<sequence length="820" mass="88295">MVEKLLSPTVDSILEDETLPPLVSEHDTVMEVARQMAASRKAALIVEDPNGDNSSSVSGGHRSSISGGGYDIGTSALTRKVLGVFTPKDLLLRVTGAGLDAAETTVGQVMTPDPETAPPATKLVDALHIMYEHNFLHLPIVNSETATIVGMLDVLSLCYGTFASGAAAESGKPIDEDSDWRAFWDVSLALGHDDDDFSELASMTGSRISRRRPGKYTESHHSSMMDHVPEPEGAMRPVSMLRPQEVTRINEFITVAEAAKRMRQARVEAVVVTTEEGELRGILTDTDITRRVLAEDIDPESCSVASVMTTKPSCVYMEDQAIEAITKMLEGRFKHLPVLGSDGTPQGMLDISKCLYDAITCLEKVQQSTEAAASEFSRDLGTGSNLQRLLGPMMEKMVRPTVGDALDGEIMPPVINIHTTAARAAKLMANTKKAAIVLGDEQELCGMVTTKDLLRKLVAKGLYAETTTVEEVMTMDPDLMGPNMSIVDGLRALHDAGQLFMPVLADDGEILGMADVICLSYGQFQTTSGGTSNGDWRQFWQTAMNLQEEVAGGAYGGINEDARSVGTIEEFERDEYNASTPTASAVGINGVGRYSNSLGAYAELGESVSVVSGANTATTSVLMQKVTDENTFVFKVSDGPQGHFHRIMCRFNTMGPLLEQIRFKMGLDDNEALRLKYEDDEGDLALLTSDESLVEAVHMAQRAGWKRLVLVVDVVKRQQHDGNGSVVSVASSAASGSNVAGPKPRNRLLTKVDEMSSSSESSDDDSSSEEEVVRRKSKKSRRKNRDHGFSFNGNAGLIAGGAATLVVGLGAIALMVLRRK</sequence>
<dbReference type="PANTHER" id="PTHR48108">
    <property type="entry name" value="CBS DOMAIN-CONTAINING PROTEIN CBSX2, CHLOROPLASTIC"/>
    <property type="match status" value="1"/>
</dbReference>
<feature type="compositionally biased region" description="Low complexity" evidence="3">
    <location>
        <begin position="723"/>
        <end position="741"/>
    </location>
</feature>
<gene>
    <name evidence="7" type="ORF">PF008_g7063</name>
</gene>
<keyword evidence="4" id="KW-0812">Transmembrane</keyword>
<keyword evidence="2" id="KW-0129">CBS domain</keyword>
<keyword evidence="4" id="KW-1133">Transmembrane helix</keyword>
<feature type="region of interest" description="Disordered" evidence="3">
    <location>
        <begin position="723"/>
        <end position="787"/>
    </location>
</feature>
<comment type="caution">
    <text evidence="7">The sequence shown here is derived from an EMBL/GenBank/DDBJ whole genome shotgun (WGS) entry which is preliminary data.</text>
</comment>
<feature type="domain" description="CBS" evidence="5">
    <location>
        <begin position="308"/>
        <end position="364"/>
    </location>
</feature>
<accession>A0A6G0S3K7</accession>
<keyword evidence="1" id="KW-0677">Repeat</keyword>
<evidence type="ECO:0008006" key="9">
    <source>
        <dbReference type="Google" id="ProtNLM"/>
    </source>
</evidence>
<proteinExistence type="predicted"/>
<evidence type="ECO:0000256" key="3">
    <source>
        <dbReference type="SAM" id="MobiDB-lite"/>
    </source>
</evidence>
<dbReference type="CDD" id="cd17781">
    <property type="entry name" value="CBS_pair_MUG70_1"/>
    <property type="match status" value="1"/>
</dbReference>
<dbReference type="Proteomes" id="UP000486351">
    <property type="component" value="Unassembled WGS sequence"/>
</dbReference>
<dbReference type="CDD" id="cd17782">
    <property type="entry name" value="CBS_pair_MUG70_2"/>
    <property type="match status" value="1"/>
</dbReference>
<dbReference type="InterPro" id="IPR000644">
    <property type="entry name" value="CBS_dom"/>
</dbReference>
<name>A0A6G0S3K7_9STRA</name>
<keyword evidence="4" id="KW-0472">Membrane</keyword>
<feature type="compositionally biased region" description="Acidic residues" evidence="3">
    <location>
        <begin position="761"/>
        <end position="770"/>
    </location>
</feature>
<feature type="domain" description="CBS" evidence="5">
    <location>
        <begin position="240"/>
        <end position="300"/>
    </location>
</feature>
<evidence type="ECO:0000313" key="7">
    <source>
        <dbReference type="EMBL" id="KAE9349073.1"/>
    </source>
</evidence>
<evidence type="ECO:0000259" key="5">
    <source>
        <dbReference type="PROSITE" id="PS51371"/>
    </source>
</evidence>
<organism evidence="7 8">
    <name type="scientific">Phytophthora fragariae</name>
    <dbReference type="NCBI Taxonomy" id="53985"/>
    <lineage>
        <taxon>Eukaryota</taxon>
        <taxon>Sar</taxon>
        <taxon>Stramenopiles</taxon>
        <taxon>Oomycota</taxon>
        <taxon>Peronosporomycetes</taxon>
        <taxon>Peronosporales</taxon>
        <taxon>Peronosporaceae</taxon>
        <taxon>Phytophthora</taxon>
    </lineage>
</organism>
<dbReference type="SUPFAM" id="SSF54277">
    <property type="entry name" value="CAD &amp; PB1 domains"/>
    <property type="match status" value="1"/>
</dbReference>
<dbReference type="PROSITE" id="PS51745">
    <property type="entry name" value="PB1"/>
    <property type="match status" value="1"/>
</dbReference>
<feature type="domain" description="CBS" evidence="5">
    <location>
        <begin position="110"/>
        <end position="169"/>
    </location>
</feature>
<evidence type="ECO:0000256" key="1">
    <source>
        <dbReference type="ARBA" id="ARBA00022737"/>
    </source>
</evidence>
<evidence type="ECO:0000256" key="4">
    <source>
        <dbReference type="SAM" id="Phobius"/>
    </source>
</evidence>
<dbReference type="SMART" id="SM00666">
    <property type="entry name" value="PB1"/>
    <property type="match status" value="1"/>
</dbReference>
<dbReference type="EMBL" id="QXFY01000290">
    <property type="protein sequence ID" value="KAE9349073.1"/>
    <property type="molecule type" value="Genomic_DNA"/>
</dbReference>
<dbReference type="PANTHER" id="PTHR48108:SF26">
    <property type="entry name" value="CBS DOMAIN-CONTAINING PROTEIN DDB_G0289609"/>
    <property type="match status" value="1"/>
</dbReference>
<dbReference type="InterPro" id="IPR051462">
    <property type="entry name" value="CBS_domain-containing"/>
</dbReference>
<dbReference type="Gene3D" id="3.10.580.10">
    <property type="entry name" value="CBS-domain"/>
    <property type="match status" value="3"/>
</dbReference>
<feature type="compositionally biased region" description="Basic residues" evidence="3">
    <location>
        <begin position="775"/>
        <end position="785"/>
    </location>
</feature>
<protein>
    <recommendedName>
        <fullName evidence="9">CBS domain-containing protein</fullName>
    </recommendedName>
</protein>
<evidence type="ECO:0000256" key="2">
    <source>
        <dbReference type="PROSITE-ProRule" id="PRU00703"/>
    </source>
</evidence>
<dbReference type="SUPFAM" id="SSF54631">
    <property type="entry name" value="CBS-domain pair"/>
    <property type="match status" value="3"/>
</dbReference>
<evidence type="ECO:0000313" key="8">
    <source>
        <dbReference type="Proteomes" id="UP000486351"/>
    </source>
</evidence>
<feature type="transmembrane region" description="Helical" evidence="4">
    <location>
        <begin position="795"/>
        <end position="817"/>
    </location>
</feature>
<feature type="region of interest" description="Disordered" evidence="3">
    <location>
        <begin position="208"/>
        <end position="234"/>
    </location>
</feature>
<dbReference type="InterPro" id="IPR000270">
    <property type="entry name" value="PB1_dom"/>
</dbReference>